<proteinExistence type="inferred from homology"/>
<dbReference type="Proteomes" id="UP000078540">
    <property type="component" value="Unassembled WGS sequence"/>
</dbReference>
<evidence type="ECO:0000256" key="3">
    <source>
        <dbReference type="SAM" id="Coils"/>
    </source>
</evidence>
<organism evidence="4 5">
    <name type="scientific">Atta colombica</name>
    <dbReference type="NCBI Taxonomy" id="520822"/>
    <lineage>
        <taxon>Eukaryota</taxon>
        <taxon>Metazoa</taxon>
        <taxon>Ecdysozoa</taxon>
        <taxon>Arthropoda</taxon>
        <taxon>Hexapoda</taxon>
        <taxon>Insecta</taxon>
        <taxon>Pterygota</taxon>
        <taxon>Neoptera</taxon>
        <taxon>Endopterygota</taxon>
        <taxon>Hymenoptera</taxon>
        <taxon>Apocrita</taxon>
        <taxon>Aculeata</taxon>
        <taxon>Formicoidea</taxon>
        <taxon>Formicidae</taxon>
        <taxon>Myrmicinae</taxon>
        <taxon>Atta</taxon>
    </lineage>
</organism>
<dbReference type="GO" id="GO:0005737">
    <property type="term" value="C:cytoplasm"/>
    <property type="evidence" value="ECO:0007669"/>
    <property type="project" value="TreeGrafter"/>
</dbReference>
<dbReference type="InterPro" id="IPR007940">
    <property type="entry name" value="SH3BP5"/>
</dbReference>
<evidence type="ECO:0000256" key="1">
    <source>
        <dbReference type="ARBA" id="ARBA00007796"/>
    </source>
</evidence>
<feature type="coiled-coil region" evidence="3">
    <location>
        <begin position="194"/>
        <end position="228"/>
    </location>
</feature>
<keyword evidence="2 3" id="KW-0175">Coiled coil</keyword>
<evidence type="ECO:0000313" key="4">
    <source>
        <dbReference type="EMBL" id="KYM87281.1"/>
    </source>
</evidence>
<dbReference type="AlphaFoldDB" id="A0A195BNV7"/>
<dbReference type="PANTHER" id="PTHR19423">
    <property type="entry name" value="SH3 DOMAIN-BINDING PROTEIN 5"/>
    <property type="match status" value="1"/>
</dbReference>
<feature type="coiled-coil region" evidence="3">
    <location>
        <begin position="15"/>
        <end position="42"/>
    </location>
</feature>
<evidence type="ECO:0000256" key="2">
    <source>
        <dbReference type="ARBA" id="ARBA00023054"/>
    </source>
</evidence>
<evidence type="ECO:0000313" key="5">
    <source>
        <dbReference type="Proteomes" id="UP000078540"/>
    </source>
</evidence>
<gene>
    <name evidence="4" type="ORF">ALC53_03467</name>
</gene>
<dbReference type="PANTHER" id="PTHR19423:SF1">
    <property type="entry name" value="SH3 DOMAIN-BINDING PROTEIN 5"/>
    <property type="match status" value="1"/>
</dbReference>
<dbReference type="STRING" id="520822.A0A195BNV7"/>
<dbReference type="KEGG" id="acoc:108684478"/>
<comment type="similarity">
    <text evidence="1">Belongs to the SH3BP5 family.</text>
</comment>
<dbReference type="OrthoDB" id="446789at2759"/>
<protein>
    <submittedName>
        <fullName evidence="4">SH3 domain-binding protein 5 like protein</fullName>
    </submittedName>
</protein>
<reference evidence="4 5" key="1">
    <citation type="submission" date="2015-09" db="EMBL/GenBank/DDBJ databases">
        <title>Atta colombica WGS genome.</title>
        <authorList>
            <person name="Nygaard S."/>
            <person name="Hu H."/>
            <person name="Boomsma J."/>
            <person name="Zhang G."/>
        </authorList>
    </citation>
    <scope>NUCLEOTIDE SEQUENCE [LARGE SCALE GENOMIC DNA]</scope>
    <source>
        <strain evidence="4">Treedump-2</strain>
        <tissue evidence="4">Whole body</tissue>
    </source>
</reference>
<name>A0A195BNV7_9HYME</name>
<dbReference type="GO" id="GO:0004860">
    <property type="term" value="F:protein kinase inhibitor activity"/>
    <property type="evidence" value="ECO:0007669"/>
    <property type="project" value="TreeGrafter"/>
</dbReference>
<dbReference type="GO" id="GO:0035556">
    <property type="term" value="P:intracellular signal transduction"/>
    <property type="evidence" value="ECO:0007669"/>
    <property type="project" value="InterPro"/>
</dbReference>
<sequence length="691" mass="77662">MDVAEDAEAALDPRIQIELENLNNAANNINKLETELDEAHTAFGQLLSDTTRRLKEITDKLGTSCIEKARCYYEALELAHQAQVQCQQQAQLFQRASEIHAAAKETVALAEARFMSHQHEWNFDQAWQDMLNHATIKVMDAENQKAECGREHHRKAMLFHDAEKKLLQLEEKHRHAIVKARPYFEMKTQCDQMLATQKERVEFLQQAVKETKRNYATSLRTLEEISNQIHQQRRDYDIVANGPREPGVGAELIGSDTHQKYKSEFNDSDSCKISPIRYNRNENNEKLYDIEKSCLMKNDMEHLDKRSVDGSESKFTQWELELQTSMEKLNRLSIENSLRIKERNAQSSSEGLQDAVKVSTMNETCYNSLSELSNTHTSNQFTRLIESPGTIKRGRFSDRAHLLKSCSTIDSTTALRGTSTLAKSNISKSLNNSPINRGTSDLKITGSARSANISKYVPNKISQFNIKNRKTQSSWDINIPYNANVTNKESEKDSCSNTNNILVNKSHTTIQLTNLHVAQVSNVEFLPKESSLSRHHIAAAPIVSQYSKSSHSDVALLQTQSSSNLQKSAPCSANSSPIKLKNLLLSSARSLDTGSADQLDKGSISKRFASKTTSIKELPLLSLFRQTSALSALRGKSSSMINLSGKQNLKTLLENSPHLSNIQTISAERLANVRHKLVSDCPETKTDDVKK</sequence>
<accession>A0A195BNV7</accession>
<dbReference type="Pfam" id="PF05276">
    <property type="entry name" value="SH3BP5"/>
    <property type="match status" value="1"/>
</dbReference>
<dbReference type="EMBL" id="KQ976433">
    <property type="protein sequence ID" value="KYM87281.1"/>
    <property type="molecule type" value="Genomic_DNA"/>
</dbReference>
<keyword evidence="5" id="KW-1185">Reference proteome</keyword>